<feature type="signal peptide" evidence="2">
    <location>
        <begin position="1"/>
        <end position="21"/>
    </location>
</feature>
<evidence type="ECO:0000256" key="2">
    <source>
        <dbReference type="SAM" id="SignalP"/>
    </source>
</evidence>
<evidence type="ECO:0000256" key="1">
    <source>
        <dbReference type="SAM" id="MobiDB-lite"/>
    </source>
</evidence>
<feature type="chain" id="PRO_5031337212" evidence="2">
    <location>
        <begin position="22"/>
        <end position="181"/>
    </location>
</feature>
<gene>
    <name evidence="3" type="ORF">OAUR00152_LOCUS39186</name>
</gene>
<reference evidence="3" key="1">
    <citation type="submission" date="2021-01" db="EMBL/GenBank/DDBJ databases">
        <authorList>
            <person name="Corre E."/>
            <person name="Pelletier E."/>
            <person name="Niang G."/>
            <person name="Scheremetjew M."/>
            <person name="Finn R."/>
            <person name="Kale V."/>
            <person name="Holt S."/>
            <person name="Cochrane G."/>
            <person name="Meng A."/>
            <person name="Brown T."/>
            <person name="Cohen L."/>
        </authorList>
    </citation>
    <scope>NUCLEOTIDE SEQUENCE</scope>
    <source>
        <strain evidence="3">Isolate 1302-5</strain>
    </source>
</reference>
<feature type="compositionally biased region" description="Low complexity" evidence="1">
    <location>
        <begin position="39"/>
        <end position="52"/>
    </location>
</feature>
<accession>A0A7S4K4M8</accession>
<proteinExistence type="predicted"/>
<dbReference type="AlphaFoldDB" id="A0A7S4K4M8"/>
<sequence length="181" mass="18219">MPLVTSGALIALLQVRSFGFAASESASALADPQRGGGPSSLSPLLRSSRIPGGRNPPAGRLLTGGGSATTTDWSQVSPLLASDPSLGSLLPSVPTAAYAQTLYDASASSPVDVNSVYTVTASADTVALCSGEEDHKPIVAGPSHVCTSNTCSGPGFEVGTEHCRTVINGPSVLLKGRLGTW</sequence>
<evidence type="ECO:0000313" key="3">
    <source>
        <dbReference type="EMBL" id="CAE2283837.1"/>
    </source>
</evidence>
<organism evidence="3">
    <name type="scientific">Odontella aurita</name>
    <dbReference type="NCBI Taxonomy" id="265563"/>
    <lineage>
        <taxon>Eukaryota</taxon>
        <taxon>Sar</taxon>
        <taxon>Stramenopiles</taxon>
        <taxon>Ochrophyta</taxon>
        <taxon>Bacillariophyta</taxon>
        <taxon>Mediophyceae</taxon>
        <taxon>Biddulphiophycidae</taxon>
        <taxon>Eupodiscales</taxon>
        <taxon>Odontellaceae</taxon>
        <taxon>Odontella</taxon>
    </lineage>
</organism>
<keyword evidence="2" id="KW-0732">Signal</keyword>
<feature type="region of interest" description="Disordered" evidence="1">
    <location>
        <begin position="29"/>
        <end position="67"/>
    </location>
</feature>
<protein>
    <submittedName>
        <fullName evidence="3">Uncharacterized protein</fullName>
    </submittedName>
</protein>
<name>A0A7S4K4M8_9STRA</name>
<dbReference type="EMBL" id="HBKQ01057326">
    <property type="protein sequence ID" value="CAE2283837.1"/>
    <property type="molecule type" value="Transcribed_RNA"/>
</dbReference>